<evidence type="ECO:0000313" key="3">
    <source>
        <dbReference type="Proteomes" id="UP000245768"/>
    </source>
</evidence>
<keyword evidence="3" id="KW-1185">Reference proteome</keyword>
<dbReference type="GeneID" id="37046135"/>
<name>A0A316YIP9_9BASI</name>
<feature type="region of interest" description="Disordered" evidence="1">
    <location>
        <begin position="1"/>
        <end position="50"/>
    </location>
</feature>
<evidence type="ECO:0000313" key="2">
    <source>
        <dbReference type="EMBL" id="PWN87963.1"/>
    </source>
</evidence>
<reference evidence="2 3" key="1">
    <citation type="journal article" date="2018" name="Mol. Biol. Evol.">
        <title>Broad Genomic Sampling Reveals a Smut Pathogenic Ancestry of the Fungal Clade Ustilaginomycotina.</title>
        <authorList>
            <person name="Kijpornyongpan T."/>
            <person name="Mondo S.J."/>
            <person name="Barry K."/>
            <person name="Sandor L."/>
            <person name="Lee J."/>
            <person name="Lipzen A."/>
            <person name="Pangilinan J."/>
            <person name="LaButti K."/>
            <person name="Hainaut M."/>
            <person name="Henrissat B."/>
            <person name="Grigoriev I.V."/>
            <person name="Spatafora J.W."/>
            <person name="Aime M.C."/>
        </authorList>
    </citation>
    <scope>NUCLEOTIDE SEQUENCE [LARGE SCALE GENOMIC DNA]</scope>
    <source>
        <strain evidence="2 3">MCA 4198</strain>
    </source>
</reference>
<sequence length="254" mass="26753">MGPNCKVQGGRPVLSSNYAPSANRVRATDDDAPSDQPPDESNGGHEISKGHLDGYNNHTYLVSYGAANIPVGVCNPQKMLQIVMDRGCKIGGTDVECLVKGNWPCDYVDDTAKGGCSPDDEGQKAVRKCSLGIDAKFSTNVQERDHRLADIFKEFALKAMEPPIKSWTVPAEVRLSSWYSNLTEDPLGDGTTHKFNTMTVNFACPASKSTNNCGLASALVDLATAILAIFVPETGAAVLGAVGAAGGVAGSMCQ</sequence>
<accession>A0A316YIP9</accession>
<organism evidence="2 3">
    <name type="scientific">Acaromyces ingoldii</name>
    <dbReference type="NCBI Taxonomy" id="215250"/>
    <lineage>
        <taxon>Eukaryota</taxon>
        <taxon>Fungi</taxon>
        <taxon>Dikarya</taxon>
        <taxon>Basidiomycota</taxon>
        <taxon>Ustilaginomycotina</taxon>
        <taxon>Exobasidiomycetes</taxon>
        <taxon>Exobasidiales</taxon>
        <taxon>Cryptobasidiaceae</taxon>
        <taxon>Acaromyces</taxon>
    </lineage>
</organism>
<proteinExistence type="predicted"/>
<dbReference type="AlphaFoldDB" id="A0A316YIP9"/>
<evidence type="ECO:0000256" key="1">
    <source>
        <dbReference type="SAM" id="MobiDB-lite"/>
    </source>
</evidence>
<dbReference type="EMBL" id="KZ819639">
    <property type="protein sequence ID" value="PWN87963.1"/>
    <property type="molecule type" value="Genomic_DNA"/>
</dbReference>
<dbReference type="InParanoid" id="A0A316YIP9"/>
<gene>
    <name evidence="2" type="ORF">FA10DRAFT_288656</name>
</gene>
<dbReference type="Proteomes" id="UP000245768">
    <property type="component" value="Unassembled WGS sequence"/>
</dbReference>
<dbReference type="RefSeq" id="XP_025375161.1">
    <property type="nucleotide sequence ID" value="XM_025524219.1"/>
</dbReference>
<protein>
    <submittedName>
        <fullName evidence="2">Uncharacterized protein</fullName>
    </submittedName>
</protein>